<dbReference type="InterPro" id="IPR013766">
    <property type="entry name" value="Thioredoxin_domain"/>
</dbReference>
<gene>
    <name evidence="2" type="ORF">FCL54_08965</name>
</gene>
<name>A0A5R9F6N5_9BACL</name>
<reference evidence="2 3" key="1">
    <citation type="submission" date="2019-04" db="EMBL/GenBank/DDBJ databases">
        <title>Bacillus caeni sp. nov., a bacterium isolated from mangrove sediment.</title>
        <authorList>
            <person name="Huang H."/>
            <person name="Mo K."/>
            <person name="Hu Y."/>
        </authorList>
    </citation>
    <scope>NUCLEOTIDE SEQUENCE [LARGE SCALE GENOMIC DNA]</scope>
    <source>
        <strain evidence="2 3">HB172195</strain>
    </source>
</reference>
<protein>
    <submittedName>
        <fullName evidence="2">Thioredoxin family protein</fullName>
    </submittedName>
</protein>
<proteinExistence type="predicted"/>
<dbReference type="EMBL" id="SWLG01000005">
    <property type="protein sequence ID" value="TLS37990.1"/>
    <property type="molecule type" value="Genomic_DNA"/>
</dbReference>
<evidence type="ECO:0000313" key="3">
    <source>
        <dbReference type="Proteomes" id="UP000308230"/>
    </source>
</evidence>
<dbReference type="Proteomes" id="UP000308230">
    <property type="component" value="Unassembled WGS sequence"/>
</dbReference>
<organism evidence="2 3">
    <name type="scientific">Exobacillus caeni</name>
    <dbReference type="NCBI Taxonomy" id="2574798"/>
    <lineage>
        <taxon>Bacteria</taxon>
        <taxon>Bacillati</taxon>
        <taxon>Bacillota</taxon>
        <taxon>Bacilli</taxon>
        <taxon>Bacillales</taxon>
        <taxon>Guptibacillaceae</taxon>
        <taxon>Exobacillus</taxon>
    </lineage>
</organism>
<accession>A0A5R9F6N5</accession>
<feature type="domain" description="Thioredoxin" evidence="1">
    <location>
        <begin position="14"/>
        <end position="94"/>
    </location>
</feature>
<dbReference type="Gene3D" id="3.40.30.10">
    <property type="entry name" value="Glutaredoxin"/>
    <property type="match status" value="1"/>
</dbReference>
<dbReference type="CDD" id="cd02947">
    <property type="entry name" value="TRX_family"/>
    <property type="match status" value="1"/>
</dbReference>
<evidence type="ECO:0000259" key="1">
    <source>
        <dbReference type="Pfam" id="PF00085"/>
    </source>
</evidence>
<dbReference type="OrthoDB" id="411356at2"/>
<dbReference type="AlphaFoldDB" id="A0A5R9F6N5"/>
<evidence type="ECO:0000313" key="2">
    <source>
        <dbReference type="EMBL" id="TLS37990.1"/>
    </source>
</evidence>
<dbReference type="SUPFAM" id="SSF52833">
    <property type="entry name" value="Thioredoxin-like"/>
    <property type="match status" value="1"/>
</dbReference>
<keyword evidence="3" id="KW-1185">Reference proteome</keyword>
<dbReference type="Pfam" id="PF00085">
    <property type="entry name" value="Thioredoxin"/>
    <property type="match status" value="1"/>
</dbReference>
<dbReference type="InterPro" id="IPR036249">
    <property type="entry name" value="Thioredoxin-like_sf"/>
</dbReference>
<comment type="caution">
    <text evidence="2">The sequence shown here is derived from an EMBL/GenBank/DDBJ whole genome shotgun (WGS) entry which is preliminary data.</text>
</comment>
<sequence>MSEASNLKRAESLEELERHIKDEKLFLIYLSQPECSVCHALLPKVESLLEKFPEIYSMHVDMLEIPETAGRFSIFTVPALLLFAEGKEVMRQARFVRVEELEHNFSKIVKLIND</sequence>